<sequence>MDTEYKNKPTKRDNTASKQKTEHVIRTQPSTSKMRLPHKEGTKVNTETPALRKKGQKKPASLPDPEKPGGKDDGAGCKWYLRYLNQGFAPEEARKKAEEHKTAPAAPKRKRNEITEEARKKAEEHKTAPAAPKRKRKEITPTQGPGKKRKEGGGKHTTSTSTGGSYAMAVKREKIAILPKAFPGKHTTSTSTGGSYAMAVKREKIAILPKAFPETTLSADEQAAVEEAIMEEMFDGWEHKIQFAGIHFRPGLILVECESPHSAECLRLEVPVLKNWKGVQLTTCKGENIPKSHTATLFLHRSQGQTPEKRLALIQAQNEGLRTKVWNVLSLKDEGKGRRSKGYTIHYRFGSVPVNGLRKQEKEKREDPTPSTSKDGKPGSDAESTSSICISDLYREELASEPMEVEELGEDASEGDSTLTDTGEGDETLIGKDDFLTEN</sequence>
<feature type="compositionally biased region" description="Low complexity" evidence="1">
    <location>
        <begin position="156"/>
        <end position="165"/>
    </location>
</feature>
<dbReference type="Proteomes" id="UP001458880">
    <property type="component" value="Unassembled WGS sequence"/>
</dbReference>
<proteinExistence type="predicted"/>
<comment type="caution">
    <text evidence="3">The sequence shown here is derived from an EMBL/GenBank/DDBJ whole genome shotgun (WGS) entry which is preliminary data.</text>
</comment>
<dbReference type="InterPro" id="IPR031961">
    <property type="entry name" value="DUF4780"/>
</dbReference>
<feature type="region of interest" description="Disordered" evidence="1">
    <location>
        <begin position="91"/>
        <end position="166"/>
    </location>
</feature>
<evidence type="ECO:0000313" key="3">
    <source>
        <dbReference type="EMBL" id="KAK9730125.1"/>
    </source>
</evidence>
<feature type="region of interest" description="Disordered" evidence="1">
    <location>
        <begin position="1"/>
        <end position="77"/>
    </location>
</feature>
<evidence type="ECO:0000259" key="2">
    <source>
        <dbReference type="Pfam" id="PF16012"/>
    </source>
</evidence>
<feature type="compositionally biased region" description="Acidic residues" evidence="1">
    <location>
        <begin position="403"/>
        <end position="414"/>
    </location>
</feature>
<feature type="compositionally biased region" description="Basic and acidic residues" evidence="1">
    <location>
        <begin position="64"/>
        <end position="75"/>
    </location>
</feature>
<feature type="compositionally biased region" description="Basic and acidic residues" evidence="1">
    <location>
        <begin position="358"/>
        <end position="380"/>
    </location>
</feature>
<feature type="compositionally biased region" description="Basic and acidic residues" evidence="1">
    <location>
        <begin position="91"/>
        <end position="102"/>
    </location>
</feature>
<evidence type="ECO:0000256" key="1">
    <source>
        <dbReference type="SAM" id="MobiDB-lite"/>
    </source>
</evidence>
<evidence type="ECO:0000313" key="4">
    <source>
        <dbReference type="Proteomes" id="UP001458880"/>
    </source>
</evidence>
<accession>A0AAW1L8D1</accession>
<dbReference type="AlphaFoldDB" id="A0AAW1L8D1"/>
<dbReference type="Pfam" id="PF16012">
    <property type="entry name" value="DUF4780"/>
    <property type="match status" value="1"/>
</dbReference>
<dbReference type="EMBL" id="JASPKY010000152">
    <property type="protein sequence ID" value="KAK9730125.1"/>
    <property type="molecule type" value="Genomic_DNA"/>
</dbReference>
<feature type="domain" description="DUF4780" evidence="2">
    <location>
        <begin position="203"/>
        <end position="337"/>
    </location>
</feature>
<keyword evidence="4" id="KW-1185">Reference proteome</keyword>
<gene>
    <name evidence="3" type="ORF">QE152_g15482</name>
</gene>
<protein>
    <recommendedName>
        <fullName evidence="2">DUF4780 domain-containing protein</fullName>
    </recommendedName>
</protein>
<name>A0AAW1L8D1_POPJA</name>
<feature type="compositionally biased region" description="Basic and acidic residues" evidence="1">
    <location>
        <begin position="1"/>
        <end position="25"/>
    </location>
</feature>
<feature type="compositionally biased region" description="Basic and acidic residues" evidence="1">
    <location>
        <begin position="429"/>
        <end position="439"/>
    </location>
</feature>
<feature type="region of interest" description="Disordered" evidence="1">
    <location>
        <begin position="356"/>
        <end position="439"/>
    </location>
</feature>
<feature type="compositionally biased region" description="Basic and acidic residues" evidence="1">
    <location>
        <begin position="112"/>
        <end position="127"/>
    </location>
</feature>
<reference evidence="3 4" key="1">
    <citation type="journal article" date="2024" name="BMC Genomics">
        <title>De novo assembly and annotation of Popillia japonica's genome with initial clues to its potential as an invasive pest.</title>
        <authorList>
            <person name="Cucini C."/>
            <person name="Boschi S."/>
            <person name="Funari R."/>
            <person name="Cardaioli E."/>
            <person name="Iannotti N."/>
            <person name="Marturano G."/>
            <person name="Paoli F."/>
            <person name="Bruttini M."/>
            <person name="Carapelli A."/>
            <person name="Frati F."/>
            <person name="Nardi F."/>
        </authorList>
    </citation>
    <scope>NUCLEOTIDE SEQUENCE [LARGE SCALE GENOMIC DNA]</scope>
    <source>
        <strain evidence="3">DMR45628</strain>
    </source>
</reference>
<organism evidence="3 4">
    <name type="scientific">Popillia japonica</name>
    <name type="common">Japanese beetle</name>
    <dbReference type="NCBI Taxonomy" id="7064"/>
    <lineage>
        <taxon>Eukaryota</taxon>
        <taxon>Metazoa</taxon>
        <taxon>Ecdysozoa</taxon>
        <taxon>Arthropoda</taxon>
        <taxon>Hexapoda</taxon>
        <taxon>Insecta</taxon>
        <taxon>Pterygota</taxon>
        <taxon>Neoptera</taxon>
        <taxon>Endopterygota</taxon>
        <taxon>Coleoptera</taxon>
        <taxon>Polyphaga</taxon>
        <taxon>Scarabaeiformia</taxon>
        <taxon>Scarabaeidae</taxon>
        <taxon>Rutelinae</taxon>
        <taxon>Popillia</taxon>
    </lineage>
</organism>